<comment type="caution">
    <text evidence="8">The sequence shown here is derived from an EMBL/GenBank/DDBJ whole genome shotgun (WGS) entry which is preliminary data.</text>
</comment>
<evidence type="ECO:0000256" key="2">
    <source>
        <dbReference type="ARBA" id="ARBA00005982"/>
    </source>
</evidence>
<feature type="transmembrane region" description="Helical" evidence="7">
    <location>
        <begin position="203"/>
        <end position="228"/>
    </location>
</feature>
<comment type="subcellular location">
    <subcellularLocation>
        <location evidence="1">Membrane</location>
        <topology evidence="1">Multi-pass membrane protein</topology>
    </subcellularLocation>
</comment>
<dbReference type="SUPFAM" id="SSF103473">
    <property type="entry name" value="MFS general substrate transporter"/>
    <property type="match status" value="1"/>
</dbReference>
<accession>A0A9N7MZ35</accession>
<dbReference type="Proteomes" id="UP001153555">
    <property type="component" value="Unassembled WGS sequence"/>
</dbReference>
<evidence type="ECO:0000256" key="7">
    <source>
        <dbReference type="SAM" id="Phobius"/>
    </source>
</evidence>
<evidence type="ECO:0000256" key="6">
    <source>
        <dbReference type="ARBA" id="ARBA00044504"/>
    </source>
</evidence>
<dbReference type="EMBL" id="CACSLK010016925">
    <property type="protein sequence ID" value="CAA0818447.1"/>
    <property type="molecule type" value="Genomic_DNA"/>
</dbReference>
<keyword evidence="3 7" id="KW-0812">Transmembrane</keyword>
<dbReference type="InterPro" id="IPR036259">
    <property type="entry name" value="MFS_trans_sf"/>
</dbReference>
<name>A0A9N7MZ35_STRHE</name>
<evidence type="ECO:0000313" key="9">
    <source>
        <dbReference type="Proteomes" id="UP001153555"/>
    </source>
</evidence>
<protein>
    <submittedName>
        <fullName evidence="8">Protein NRT1/ PTR FAMILY 5.12</fullName>
    </submittedName>
</protein>
<evidence type="ECO:0000256" key="3">
    <source>
        <dbReference type="ARBA" id="ARBA00022692"/>
    </source>
</evidence>
<dbReference type="PANTHER" id="PTHR11654">
    <property type="entry name" value="OLIGOPEPTIDE TRANSPORTER-RELATED"/>
    <property type="match status" value="1"/>
</dbReference>
<dbReference type="Pfam" id="PF00854">
    <property type="entry name" value="PTR2"/>
    <property type="match status" value="1"/>
</dbReference>
<evidence type="ECO:0000256" key="5">
    <source>
        <dbReference type="ARBA" id="ARBA00023136"/>
    </source>
</evidence>
<feature type="transmembrane region" description="Helical" evidence="7">
    <location>
        <begin position="172"/>
        <end position="191"/>
    </location>
</feature>
<sequence>MAYMDVDCRFKFLNKALLTTNISSDHNPTQDTEEARPLSKLLALWATSLPFALVMAQPSTLYTKQAITMDRALGPNLDLPAASLQYTVGLTIILSIPIYDRVIVPLARLITKTPSGLTPLQRIGTGMFLCTVSAATAALVEHRRLEIASLHGLSDLPSARVPMSFWWLLPQYVVYGVADVFALVGLQEVFYDEAPCGLKAVGLSVYLSIIGIGSFLSSFLICVIQRATSKEGRVGWFADNTNRAHLDYFYWLLCGLNAVGFLGFVCCAKSFTRNGHRVVGT</sequence>
<comment type="similarity">
    <text evidence="6">Belongs to the major facilitator superfamily. Phosphate:H(+) symporter (TC 2.A.1.9) family.</text>
</comment>
<dbReference type="Gene3D" id="1.20.1250.20">
    <property type="entry name" value="MFS general substrate transporter like domains"/>
    <property type="match status" value="1"/>
</dbReference>
<comment type="similarity">
    <text evidence="2">Belongs to the major facilitator superfamily. Proton-dependent oligopeptide transporter (POT/PTR) (TC 2.A.17) family.</text>
</comment>
<keyword evidence="5 7" id="KW-0472">Membrane</keyword>
<evidence type="ECO:0000313" key="8">
    <source>
        <dbReference type="EMBL" id="CAA0818447.1"/>
    </source>
</evidence>
<dbReference type="GO" id="GO:0022857">
    <property type="term" value="F:transmembrane transporter activity"/>
    <property type="evidence" value="ECO:0007669"/>
    <property type="project" value="InterPro"/>
</dbReference>
<dbReference type="AlphaFoldDB" id="A0A9N7MZ35"/>
<keyword evidence="9" id="KW-1185">Reference proteome</keyword>
<keyword evidence="4 7" id="KW-1133">Transmembrane helix</keyword>
<evidence type="ECO:0000256" key="1">
    <source>
        <dbReference type="ARBA" id="ARBA00004141"/>
    </source>
</evidence>
<reference evidence="8" key="1">
    <citation type="submission" date="2019-12" db="EMBL/GenBank/DDBJ databases">
        <authorList>
            <person name="Scholes J."/>
        </authorList>
    </citation>
    <scope>NUCLEOTIDE SEQUENCE</scope>
</reference>
<proteinExistence type="inferred from homology"/>
<dbReference type="GO" id="GO:0016020">
    <property type="term" value="C:membrane"/>
    <property type="evidence" value="ECO:0007669"/>
    <property type="project" value="UniProtKB-SubCell"/>
</dbReference>
<evidence type="ECO:0000256" key="4">
    <source>
        <dbReference type="ARBA" id="ARBA00022989"/>
    </source>
</evidence>
<dbReference type="OrthoDB" id="8904098at2759"/>
<feature type="transmembrane region" description="Helical" evidence="7">
    <location>
        <begin position="248"/>
        <end position="268"/>
    </location>
</feature>
<dbReference type="InterPro" id="IPR000109">
    <property type="entry name" value="POT_fam"/>
</dbReference>
<gene>
    <name evidence="8" type="ORF">SHERM_01300</name>
</gene>
<organism evidence="8 9">
    <name type="scientific">Striga hermonthica</name>
    <name type="common">Purple witchweed</name>
    <name type="synonym">Buchnera hermonthica</name>
    <dbReference type="NCBI Taxonomy" id="68872"/>
    <lineage>
        <taxon>Eukaryota</taxon>
        <taxon>Viridiplantae</taxon>
        <taxon>Streptophyta</taxon>
        <taxon>Embryophyta</taxon>
        <taxon>Tracheophyta</taxon>
        <taxon>Spermatophyta</taxon>
        <taxon>Magnoliopsida</taxon>
        <taxon>eudicotyledons</taxon>
        <taxon>Gunneridae</taxon>
        <taxon>Pentapetalae</taxon>
        <taxon>asterids</taxon>
        <taxon>lamiids</taxon>
        <taxon>Lamiales</taxon>
        <taxon>Orobanchaceae</taxon>
        <taxon>Buchnereae</taxon>
        <taxon>Striga</taxon>
    </lineage>
</organism>